<reference evidence="1 2" key="1">
    <citation type="submission" date="2019-02" db="EMBL/GenBank/DDBJ databases">
        <title>Deep-cultivation of Planctomycetes and their phenomic and genomic characterization uncovers novel biology.</title>
        <authorList>
            <person name="Wiegand S."/>
            <person name="Jogler M."/>
            <person name="Boedeker C."/>
            <person name="Pinto D."/>
            <person name="Vollmers J."/>
            <person name="Rivas-Marin E."/>
            <person name="Kohn T."/>
            <person name="Peeters S.H."/>
            <person name="Heuer A."/>
            <person name="Rast P."/>
            <person name="Oberbeckmann S."/>
            <person name="Bunk B."/>
            <person name="Jeske O."/>
            <person name="Meyerdierks A."/>
            <person name="Storesund J.E."/>
            <person name="Kallscheuer N."/>
            <person name="Luecker S."/>
            <person name="Lage O.M."/>
            <person name="Pohl T."/>
            <person name="Merkel B.J."/>
            <person name="Hornburger P."/>
            <person name="Mueller R.-W."/>
            <person name="Bruemmer F."/>
            <person name="Labrenz M."/>
            <person name="Spormann A.M."/>
            <person name="Op den Camp H."/>
            <person name="Overmann J."/>
            <person name="Amann R."/>
            <person name="Jetten M.S.M."/>
            <person name="Mascher T."/>
            <person name="Medema M.H."/>
            <person name="Devos D.P."/>
            <person name="Kaster A.-K."/>
            <person name="Ovreas L."/>
            <person name="Rohde M."/>
            <person name="Galperin M.Y."/>
            <person name="Jogler C."/>
        </authorList>
    </citation>
    <scope>NUCLEOTIDE SEQUENCE [LARGE SCALE GENOMIC DNA]</scope>
    <source>
        <strain evidence="1 2">Pan216</strain>
    </source>
</reference>
<evidence type="ECO:0008006" key="3">
    <source>
        <dbReference type="Google" id="ProtNLM"/>
    </source>
</evidence>
<dbReference type="KEGG" id="knv:Pan216_07960"/>
<dbReference type="InterPro" id="IPR017850">
    <property type="entry name" value="Alkaline_phosphatase_core_sf"/>
</dbReference>
<accession>A0A518AZ38</accession>
<dbReference type="EMBL" id="CP036279">
    <property type="protein sequence ID" value="QDU59960.1"/>
    <property type="molecule type" value="Genomic_DNA"/>
</dbReference>
<evidence type="ECO:0000313" key="1">
    <source>
        <dbReference type="EMBL" id="QDU59960.1"/>
    </source>
</evidence>
<organism evidence="1 2">
    <name type="scientific">Kolteria novifilia</name>
    <dbReference type="NCBI Taxonomy" id="2527975"/>
    <lineage>
        <taxon>Bacteria</taxon>
        <taxon>Pseudomonadati</taxon>
        <taxon>Planctomycetota</taxon>
        <taxon>Planctomycetia</taxon>
        <taxon>Kolteriales</taxon>
        <taxon>Kolteriaceae</taxon>
        <taxon>Kolteria</taxon>
    </lineage>
</organism>
<dbReference type="InterPro" id="IPR010869">
    <property type="entry name" value="DUF1501"/>
</dbReference>
<dbReference type="PANTHER" id="PTHR43737">
    <property type="entry name" value="BLL7424 PROTEIN"/>
    <property type="match status" value="1"/>
</dbReference>
<evidence type="ECO:0000313" key="2">
    <source>
        <dbReference type="Proteomes" id="UP000317093"/>
    </source>
</evidence>
<dbReference type="OrthoDB" id="9779968at2"/>
<keyword evidence="2" id="KW-1185">Reference proteome</keyword>
<dbReference type="AlphaFoldDB" id="A0A518AZ38"/>
<dbReference type="Pfam" id="PF07394">
    <property type="entry name" value="DUF1501"/>
    <property type="match status" value="1"/>
</dbReference>
<proteinExistence type="predicted"/>
<name>A0A518AZ38_9BACT</name>
<dbReference type="SUPFAM" id="SSF53649">
    <property type="entry name" value="Alkaline phosphatase-like"/>
    <property type="match status" value="1"/>
</dbReference>
<sequence>MGPFDKGRRGCSGFRTLSRRHAIQAGVLGGLGLSMGDLFRLEASENSAFTQAAGEKKEAKALSVIQLHLGGGMQQQESLDPKPEAPVEIRGSFGVTKTNTGDILSDRFPQTAKIADKVTVIRSMVGRIPDHALATYHLFTGYTPTAVIDYPQMGSVVSHELGKRGDLPPYIAIPNKHAFAGGTGFLSSAYGPFELGSDPGKRGYKVRDFSIPGNVSLERFDRRLTARQIVEKRIRSLEADPNTLDTMDDFYKQAYTLLTSSQAQGAFSLDAESESTFDLYGRDVVGLKGPDNRYHPKGLAERLIVARRLVEAGVRFVTVTFGAWDCHVDVKSNTLDQMPALDHAIAGLVADLDQRGMLDTTIFWLTTEFGRTPKVNKDGGRDHHARCYSNLVAGGGFTRGQFYGVSGATGAEPSRDAVPLENLMYTIYHQLGIDANKELLAFGTRPIEIVKNGKLVEGILA</sequence>
<gene>
    <name evidence="1" type="ORF">Pan216_07960</name>
</gene>
<dbReference type="RefSeq" id="WP_145255051.1">
    <property type="nucleotide sequence ID" value="NZ_CP036279.1"/>
</dbReference>
<protein>
    <recommendedName>
        <fullName evidence="3">Sulfatase</fullName>
    </recommendedName>
</protein>
<dbReference type="PANTHER" id="PTHR43737:SF1">
    <property type="entry name" value="DUF1501 DOMAIN-CONTAINING PROTEIN"/>
    <property type="match status" value="1"/>
</dbReference>
<dbReference type="Proteomes" id="UP000317093">
    <property type="component" value="Chromosome"/>
</dbReference>